<evidence type="ECO:0000313" key="1">
    <source>
        <dbReference type="EMBL" id="SNC59487.1"/>
    </source>
</evidence>
<proteinExistence type="predicted"/>
<reference evidence="2" key="1">
    <citation type="submission" date="2017-06" db="EMBL/GenBank/DDBJ databases">
        <authorList>
            <person name="Varghese N."/>
            <person name="Submissions S."/>
        </authorList>
    </citation>
    <scope>NUCLEOTIDE SEQUENCE [LARGE SCALE GENOMIC DNA]</scope>
    <source>
        <strain evidence="2">DSM 11116</strain>
    </source>
</reference>
<dbReference type="EMBL" id="FYEW01000001">
    <property type="protein sequence ID" value="SNC59487.1"/>
    <property type="molecule type" value="Genomic_DNA"/>
</dbReference>
<gene>
    <name evidence="1" type="ORF">SAMN06265337_0063</name>
</gene>
<keyword evidence="2" id="KW-1185">Reference proteome</keyword>
<dbReference type="AlphaFoldDB" id="A0A212T0C6"/>
<evidence type="ECO:0000313" key="2">
    <source>
        <dbReference type="Proteomes" id="UP000198131"/>
    </source>
</evidence>
<accession>A0A212T0C6</accession>
<protein>
    <submittedName>
        <fullName evidence="1">Uncharacterized protein</fullName>
    </submittedName>
</protein>
<name>A0A212T0C6_9BACT</name>
<organism evidence="1 2">
    <name type="scientific">Hymenobacter gelipurpurascens</name>
    <dbReference type="NCBI Taxonomy" id="89968"/>
    <lineage>
        <taxon>Bacteria</taxon>
        <taxon>Pseudomonadati</taxon>
        <taxon>Bacteroidota</taxon>
        <taxon>Cytophagia</taxon>
        <taxon>Cytophagales</taxon>
        <taxon>Hymenobacteraceae</taxon>
        <taxon>Hymenobacter</taxon>
    </lineage>
</organism>
<sequence>MHNAQICLQVWALVFYVKWNRNKYKKDRHAELVEASLPHC</sequence>
<dbReference type="Proteomes" id="UP000198131">
    <property type="component" value="Unassembled WGS sequence"/>
</dbReference>